<feature type="transmembrane region" description="Helical" evidence="1">
    <location>
        <begin position="135"/>
        <end position="156"/>
    </location>
</feature>
<feature type="transmembrane region" description="Helical" evidence="1">
    <location>
        <begin position="101"/>
        <end position="129"/>
    </location>
</feature>
<keyword evidence="1" id="KW-0472">Membrane</keyword>
<protein>
    <submittedName>
        <fullName evidence="2">Ligand-binding protein SH3</fullName>
    </submittedName>
</protein>
<dbReference type="KEGG" id="ifn:GM661_14000"/>
<dbReference type="PANTHER" id="PTHR36007:SF2">
    <property type="entry name" value="TRANSPORT PROTEIN-RELATED"/>
    <property type="match status" value="1"/>
</dbReference>
<evidence type="ECO:0000313" key="3">
    <source>
        <dbReference type="Proteomes" id="UP000665020"/>
    </source>
</evidence>
<evidence type="ECO:0000256" key="1">
    <source>
        <dbReference type="SAM" id="Phobius"/>
    </source>
</evidence>
<sequence length="162" mass="17919">MNDLIFSWLNQYLSKEWAVFFTACLPIVELRGAIPLAIALGISPWKAYLLSVAGNTVPVIPLLLYLRPIRLFLISNSSFMESFFGWLDKRTINKSAQIEKYGAVALILFTAIPLPTTGAWTASLAALLFKIKFRYAFPAIIAGIFLAGIIMTILSLTGKAIF</sequence>
<evidence type="ECO:0000313" key="2">
    <source>
        <dbReference type="EMBL" id="QTL98992.1"/>
    </source>
</evidence>
<feature type="transmembrane region" description="Helical" evidence="1">
    <location>
        <begin position="17"/>
        <end position="40"/>
    </location>
</feature>
<feature type="transmembrane region" description="Helical" evidence="1">
    <location>
        <begin position="47"/>
        <end position="65"/>
    </location>
</feature>
<keyword evidence="1" id="KW-0812">Transmembrane</keyword>
<reference evidence="2" key="1">
    <citation type="submission" date="2019-12" db="EMBL/GenBank/DDBJ databases">
        <authorList>
            <person name="zhang j."/>
            <person name="sun C.M."/>
        </authorList>
    </citation>
    <scope>NUCLEOTIDE SEQUENCE</scope>
    <source>
        <strain evidence="2">NS-1</strain>
    </source>
</reference>
<dbReference type="Pfam" id="PF06695">
    <property type="entry name" value="Sm_multidrug_ex"/>
    <property type="match status" value="1"/>
</dbReference>
<dbReference type="RefSeq" id="WP_230867391.1">
    <property type="nucleotide sequence ID" value="NZ_CP046640.1"/>
</dbReference>
<keyword evidence="3" id="KW-1185">Reference proteome</keyword>
<gene>
    <name evidence="2" type="ORF">GM661_14000</name>
</gene>
<proteinExistence type="predicted"/>
<dbReference type="Proteomes" id="UP000665020">
    <property type="component" value="Chromosome"/>
</dbReference>
<dbReference type="AlphaFoldDB" id="A0A8A7KMD3"/>
<keyword evidence="1" id="KW-1133">Transmembrane helix</keyword>
<dbReference type="PANTHER" id="PTHR36007">
    <property type="entry name" value="TRANSPORT PROTEIN-RELATED"/>
    <property type="match status" value="1"/>
</dbReference>
<name>A0A8A7KMD3_9FIRM</name>
<dbReference type="EMBL" id="CP046640">
    <property type="protein sequence ID" value="QTL98992.1"/>
    <property type="molecule type" value="Genomic_DNA"/>
</dbReference>
<organism evidence="2 3">
    <name type="scientific">Iocasia fonsfrigidae</name>
    <dbReference type="NCBI Taxonomy" id="2682810"/>
    <lineage>
        <taxon>Bacteria</taxon>
        <taxon>Bacillati</taxon>
        <taxon>Bacillota</taxon>
        <taxon>Clostridia</taxon>
        <taxon>Halanaerobiales</taxon>
        <taxon>Halanaerobiaceae</taxon>
        <taxon>Iocasia</taxon>
    </lineage>
</organism>
<accession>A0A8A7KMD3</accession>
<dbReference type="InterPro" id="IPR009577">
    <property type="entry name" value="Sm_multidrug_ex"/>
</dbReference>